<evidence type="ECO:0000313" key="2">
    <source>
        <dbReference type="EMBL" id="MDV2480615.1"/>
    </source>
</evidence>
<organism evidence="2 3">
    <name type="scientific">Methanoculleus caldifontis</name>
    <dbReference type="NCBI Taxonomy" id="2651577"/>
    <lineage>
        <taxon>Archaea</taxon>
        <taxon>Methanobacteriati</taxon>
        <taxon>Methanobacteriota</taxon>
        <taxon>Stenosarchaea group</taxon>
        <taxon>Methanomicrobia</taxon>
        <taxon>Methanomicrobiales</taxon>
        <taxon>Methanomicrobiaceae</taxon>
        <taxon>Methanoculleus</taxon>
    </lineage>
</organism>
<comment type="caution">
    <text evidence="2">The sequence shown here is derived from an EMBL/GenBank/DDBJ whole genome shotgun (WGS) entry which is preliminary data.</text>
</comment>
<dbReference type="CDD" id="cd02142">
    <property type="entry name" value="McbC_SagB-like_oxidoreductase"/>
    <property type="match status" value="1"/>
</dbReference>
<evidence type="ECO:0000313" key="3">
    <source>
        <dbReference type="Proteomes" id="UP001281203"/>
    </source>
</evidence>
<dbReference type="EMBL" id="WBKO01000001">
    <property type="protein sequence ID" value="MDV2480615.1"/>
    <property type="molecule type" value="Genomic_DNA"/>
</dbReference>
<dbReference type="NCBIfam" id="TIGR03605">
    <property type="entry name" value="antibiot_sagB"/>
    <property type="match status" value="1"/>
</dbReference>
<dbReference type="Proteomes" id="UP001281203">
    <property type="component" value="Unassembled WGS sequence"/>
</dbReference>
<name>A0ABU3WXU7_9EURY</name>
<dbReference type="InterPro" id="IPR020051">
    <property type="entry name" value="SagB-type_dehydrogenase"/>
</dbReference>
<sequence length="242" mass="25024">MGGKGWIAGLAVAILLAGVLVSGCAGAFRTLDGNSTPGTAEGGVTLPEPRFESGVSVEEALRERRSVRSYADLPLALADVGQLLWAAQGVTDDEGHRTAPSAGALYPLEVYVVAGSVEGIEPGVYHYRPGEHLLLRVGNGDRRADLQAAAASQTSVGDAPATIVIAAVPDRTIERYGERGMRYVEMEVGHAAENVYLQAEALGLGTVAIAAFDEGEVGEILAPPEGTVPLYLMPVGHPGPGT</sequence>
<keyword evidence="3" id="KW-1185">Reference proteome</keyword>
<feature type="domain" description="Nitroreductase" evidence="1">
    <location>
        <begin position="61"/>
        <end position="237"/>
    </location>
</feature>
<dbReference type="InterPro" id="IPR052544">
    <property type="entry name" value="Bacteriocin_Proc_Enz"/>
</dbReference>
<gene>
    <name evidence="2" type="ORF">F8E02_01055</name>
</gene>
<dbReference type="PANTHER" id="PTHR43745:SF2">
    <property type="entry name" value="NITROREDUCTASE MJ1384-RELATED"/>
    <property type="match status" value="1"/>
</dbReference>
<dbReference type="Gene3D" id="3.40.109.10">
    <property type="entry name" value="NADH Oxidase"/>
    <property type="match status" value="1"/>
</dbReference>
<dbReference type="InterPro" id="IPR029479">
    <property type="entry name" value="Nitroreductase"/>
</dbReference>
<dbReference type="InterPro" id="IPR000415">
    <property type="entry name" value="Nitroreductase-like"/>
</dbReference>
<reference evidence="2 3" key="1">
    <citation type="submission" date="2019-10" db="EMBL/GenBank/DDBJ databases">
        <title>Isolation and characterization of Methanoculleus sp. Wushi-C6 from a hot spring well.</title>
        <authorList>
            <person name="Chen S.-C."/>
            <person name="Lan Z.-H."/>
            <person name="You Y.-T."/>
            <person name="Lai M.-C."/>
        </authorList>
    </citation>
    <scope>NUCLEOTIDE SEQUENCE [LARGE SCALE GENOMIC DNA]</scope>
    <source>
        <strain evidence="2 3">Wushi-C6</strain>
    </source>
</reference>
<dbReference type="Pfam" id="PF00881">
    <property type="entry name" value="Nitroreductase"/>
    <property type="match status" value="1"/>
</dbReference>
<accession>A0ABU3WXU7</accession>
<evidence type="ECO:0000259" key="1">
    <source>
        <dbReference type="Pfam" id="PF00881"/>
    </source>
</evidence>
<dbReference type="PROSITE" id="PS51257">
    <property type="entry name" value="PROKAR_LIPOPROTEIN"/>
    <property type="match status" value="1"/>
</dbReference>
<protein>
    <submittedName>
        <fullName evidence="2">SagB/ThcOx family dehydrogenase</fullName>
    </submittedName>
</protein>
<proteinExistence type="predicted"/>
<dbReference type="PANTHER" id="PTHR43745">
    <property type="entry name" value="NITROREDUCTASE MJ1384-RELATED"/>
    <property type="match status" value="1"/>
</dbReference>
<dbReference type="SUPFAM" id="SSF55469">
    <property type="entry name" value="FMN-dependent nitroreductase-like"/>
    <property type="match status" value="1"/>
</dbReference>